<dbReference type="GO" id="GO:0016887">
    <property type="term" value="F:ATP hydrolysis activity"/>
    <property type="evidence" value="ECO:0007669"/>
    <property type="project" value="InterPro"/>
</dbReference>
<protein>
    <recommendedName>
        <fullName evidence="2">AAA+ ATPase domain-containing protein</fullName>
    </recommendedName>
</protein>
<dbReference type="Gene3D" id="3.40.50.300">
    <property type="entry name" value="P-loop containing nucleotide triphosphate hydrolases"/>
    <property type="match status" value="1"/>
</dbReference>
<feature type="region of interest" description="Disordered" evidence="1">
    <location>
        <begin position="102"/>
        <end position="158"/>
    </location>
</feature>
<sequence length="916" mass="103118">MSVPSIQLPFEPMEKTNKTQRSSQSDTTSYSDTGDSQQTESEIRNGAEGTVNELEATQGQEQPPTVYPDSGSADLHCPKAGRSHSELLIFGVKTCPMCEQNLHPRKPNGTEDCLEKDEEVGKNKDGGAKQGGVKGDSNESALVKDNSEENAGEDEANAKASSDIVYKIMYKDGGQHTITTEPWGEPFDLEKARRGLKHKKLPVLEIMTVLDTDIEKDSYRTKREVQVLMEEGILENEKISVTVASADMTINSPALIKVLSKIVSYYPGVNLDGKFITLREPYCIIAHHMKELEDFQKTYRPSERQDLPGRIDNGGDMEQCETCDEETHDHIKILLDVFAAAHGDRIEKEEALYAQEPPLATFSMLWLLFKPGATAYAEVQGKRAACVIQSVTADPLVAKKFEKRKPYEIKIWYLDFDGHYLGRCSATITIPDFDGEREITSLKVIPSEYLDKMDGGALRKQLESRGEKFYRLLSGAQMDYSGMTLGSRKRRYEGRVIIDSATYYNLSNEATEGERPQIGPVEDGSEPKEVVAGCNCEKCNEARTRRGVGGKSKWAAYDNIDPKEVKSLAGKGLTAGCSEKHCYLLCGRRLMGFLLKSRKWEALDVECCDEPKVNAGAIDNLVMPERRKNTIKALVHRYANPSALGGNSNTATPWTADFIRNKGEGQIFLLHGSPGVGKTYTAECIAEFTQRPLLSLTCGDIGTDEVRMENQLSKWFKLGEVWGAIMLIDEADVYLERRQTADLKRNSLVTVFLRSMEYYRGILFLTTNRVGHFDDAFISRIHVIIRYDKLRLEDREKIWRQFFAKLKKERKDIEVDPDAKSYVLKNTDMRNNGWNGREIRNAFQTAVALAEYRFAEKKDKENEKVVLEEQDFEEVCQMSTSFKEYLATLSGADEAARAKIDGARFDDFDDEVVEKI</sequence>
<dbReference type="SUPFAM" id="SSF52540">
    <property type="entry name" value="P-loop containing nucleoside triphosphate hydrolases"/>
    <property type="match status" value="1"/>
</dbReference>
<proteinExistence type="predicted"/>
<dbReference type="AlphaFoldDB" id="A0A8H7A8Q9"/>
<keyword evidence="4" id="KW-1185">Reference proteome</keyword>
<evidence type="ECO:0000256" key="1">
    <source>
        <dbReference type="SAM" id="MobiDB-lite"/>
    </source>
</evidence>
<dbReference type="InterPro" id="IPR054289">
    <property type="entry name" value="DUF7025"/>
</dbReference>
<dbReference type="SMART" id="SM00382">
    <property type="entry name" value="AAA"/>
    <property type="match status" value="1"/>
</dbReference>
<feature type="region of interest" description="Disordered" evidence="1">
    <location>
        <begin position="1"/>
        <end position="78"/>
    </location>
</feature>
<dbReference type="InterPro" id="IPR027417">
    <property type="entry name" value="P-loop_NTPase"/>
</dbReference>
<dbReference type="EMBL" id="JAACFV010000229">
    <property type="protein sequence ID" value="KAF7502671.1"/>
    <property type="molecule type" value="Genomic_DNA"/>
</dbReference>
<dbReference type="PANTHER" id="PTHR46411">
    <property type="entry name" value="FAMILY ATPASE, PUTATIVE-RELATED"/>
    <property type="match status" value="1"/>
</dbReference>
<organism evidence="3 4">
    <name type="scientific">Endocarpon pusillum</name>
    <dbReference type="NCBI Taxonomy" id="364733"/>
    <lineage>
        <taxon>Eukaryota</taxon>
        <taxon>Fungi</taxon>
        <taxon>Dikarya</taxon>
        <taxon>Ascomycota</taxon>
        <taxon>Pezizomycotina</taxon>
        <taxon>Eurotiomycetes</taxon>
        <taxon>Chaetothyriomycetidae</taxon>
        <taxon>Verrucariales</taxon>
        <taxon>Verrucariaceae</taxon>
        <taxon>Endocarpon</taxon>
    </lineage>
</organism>
<dbReference type="InterPro" id="IPR056599">
    <property type="entry name" value="AAA_lid_fung"/>
</dbReference>
<feature type="compositionally biased region" description="Low complexity" evidence="1">
    <location>
        <begin position="19"/>
        <end position="39"/>
    </location>
</feature>
<dbReference type="Proteomes" id="UP000606974">
    <property type="component" value="Unassembled WGS sequence"/>
</dbReference>
<evidence type="ECO:0000313" key="4">
    <source>
        <dbReference type="Proteomes" id="UP000606974"/>
    </source>
</evidence>
<evidence type="ECO:0000313" key="3">
    <source>
        <dbReference type="EMBL" id="KAF7502671.1"/>
    </source>
</evidence>
<evidence type="ECO:0000259" key="2">
    <source>
        <dbReference type="SMART" id="SM00382"/>
    </source>
</evidence>
<feature type="domain" description="AAA+ ATPase" evidence="2">
    <location>
        <begin position="664"/>
        <end position="791"/>
    </location>
</feature>
<dbReference type="InterPro" id="IPR003959">
    <property type="entry name" value="ATPase_AAA_core"/>
</dbReference>
<dbReference type="OrthoDB" id="10042665at2759"/>
<dbReference type="Pfam" id="PF23232">
    <property type="entry name" value="AAA_lid_13"/>
    <property type="match status" value="1"/>
</dbReference>
<dbReference type="InterPro" id="IPR003593">
    <property type="entry name" value="AAA+_ATPase"/>
</dbReference>
<dbReference type="GO" id="GO:0005524">
    <property type="term" value="F:ATP binding"/>
    <property type="evidence" value="ECO:0007669"/>
    <property type="project" value="InterPro"/>
</dbReference>
<reference evidence="3" key="1">
    <citation type="submission" date="2020-02" db="EMBL/GenBank/DDBJ databases">
        <authorList>
            <person name="Palmer J.M."/>
        </authorList>
    </citation>
    <scope>NUCLEOTIDE SEQUENCE</scope>
    <source>
        <strain evidence="3">EPUS1.4</strain>
        <tissue evidence="3">Thallus</tissue>
    </source>
</reference>
<dbReference type="PANTHER" id="PTHR46411:SF4">
    <property type="entry name" value="AAA+ ATPASE DOMAIN-CONTAINING PROTEIN"/>
    <property type="match status" value="1"/>
</dbReference>
<dbReference type="Pfam" id="PF00004">
    <property type="entry name" value="AAA"/>
    <property type="match status" value="1"/>
</dbReference>
<dbReference type="Pfam" id="PF22942">
    <property type="entry name" value="DUF7025"/>
    <property type="match status" value="1"/>
</dbReference>
<name>A0A8H7A8Q9_9EURO</name>
<gene>
    <name evidence="3" type="ORF">GJ744_005284</name>
</gene>
<accession>A0A8H7A8Q9</accession>
<comment type="caution">
    <text evidence="3">The sequence shown here is derived from an EMBL/GenBank/DDBJ whole genome shotgun (WGS) entry which is preliminary data.</text>
</comment>